<reference evidence="1 2" key="1">
    <citation type="journal article" date="2023" name="Life. Sci Alliance">
        <title>Evolutionary insights into 3D genome organization and epigenetic landscape of Vigna mungo.</title>
        <authorList>
            <person name="Junaid A."/>
            <person name="Singh B."/>
            <person name="Bhatia S."/>
        </authorList>
    </citation>
    <scope>NUCLEOTIDE SEQUENCE [LARGE SCALE GENOMIC DNA]</scope>
    <source>
        <strain evidence="1">Urdbean</strain>
    </source>
</reference>
<evidence type="ECO:0000313" key="2">
    <source>
        <dbReference type="Proteomes" id="UP001374535"/>
    </source>
</evidence>
<accession>A0AAQ3MET5</accession>
<dbReference type="AlphaFoldDB" id="A0AAQ3MET5"/>
<evidence type="ECO:0000313" key="1">
    <source>
        <dbReference type="EMBL" id="WVY89702.1"/>
    </source>
</evidence>
<sequence>MIFRSSSKEEAMHESVSSAVRVVSCSRATVYSSGSRHQPQISRTAKPSALHFITLTSSESTTVSTTELGRIAKPLLTLLSIILACRFHTHFGGTHFVSHPLHVYLSLNVYLSIIHSLGCVSVSRGNQAWDSHSSFPCVLCEGGTNL</sequence>
<gene>
    <name evidence="1" type="ORF">V8G54_035216</name>
</gene>
<keyword evidence="2" id="KW-1185">Reference proteome</keyword>
<dbReference type="EMBL" id="CP144690">
    <property type="protein sequence ID" value="WVY89702.1"/>
    <property type="molecule type" value="Genomic_DNA"/>
</dbReference>
<proteinExistence type="predicted"/>
<protein>
    <submittedName>
        <fullName evidence="1">Uncharacterized protein</fullName>
    </submittedName>
</protein>
<name>A0AAQ3MET5_VIGMU</name>
<dbReference type="Proteomes" id="UP001374535">
    <property type="component" value="Chromosome 11"/>
</dbReference>
<feature type="non-terminal residue" evidence="1">
    <location>
        <position position="1"/>
    </location>
</feature>
<organism evidence="1 2">
    <name type="scientific">Vigna mungo</name>
    <name type="common">Black gram</name>
    <name type="synonym">Phaseolus mungo</name>
    <dbReference type="NCBI Taxonomy" id="3915"/>
    <lineage>
        <taxon>Eukaryota</taxon>
        <taxon>Viridiplantae</taxon>
        <taxon>Streptophyta</taxon>
        <taxon>Embryophyta</taxon>
        <taxon>Tracheophyta</taxon>
        <taxon>Spermatophyta</taxon>
        <taxon>Magnoliopsida</taxon>
        <taxon>eudicotyledons</taxon>
        <taxon>Gunneridae</taxon>
        <taxon>Pentapetalae</taxon>
        <taxon>rosids</taxon>
        <taxon>fabids</taxon>
        <taxon>Fabales</taxon>
        <taxon>Fabaceae</taxon>
        <taxon>Papilionoideae</taxon>
        <taxon>50 kb inversion clade</taxon>
        <taxon>NPAAA clade</taxon>
        <taxon>indigoferoid/millettioid clade</taxon>
        <taxon>Phaseoleae</taxon>
        <taxon>Vigna</taxon>
    </lineage>
</organism>